<reference evidence="3 4" key="1">
    <citation type="journal article" date="2016" name="Int. J. Syst. Evol. Microbiol.">
        <title>Tessaracoccus flavus sp. nov., isolated from the drainage system of a lindane-producing factory.</title>
        <authorList>
            <person name="Kumari R."/>
            <person name="Singh P."/>
            <person name="Schumann P."/>
            <person name="Lal R."/>
        </authorList>
    </citation>
    <scope>NUCLEOTIDE SEQUENCE [LARGE SCALE GENOMIC DNA]</scope>
    <source>
        <strain evidence="3 4">RP1T</strain>
    </source>
</reference>
<dbReference type="OrthoDB" id="181905at2"/>
<gene>
    <name evidence="3" type="ORF">RPIT_04410</name>
</gene>
<keyword evidence="1" id="KW-0813">Transport</keyword>
<sequence length="463" mass="50585">MESQPGRVTPGTRWGFGLGTLGRDMVAALVSMYLLFYLTDVLDISGTRLAVITAILVAMRIFDAVNDPFMGVLVDNTHTRWGKFKPWIFWGAILWGVATLLLFFDFGADGWGYVIAFTIVYLVYEIGYTINDISYWSMLPSLTRDQPERERIGVVARICANVGLFAVVVGIVPITSALGAALGSAEAAWFALAAALVAIMVVFQTLTLVFAREQVTARQEATPLREFLGVIVRNDQLLWVTVSMVAFMAGYITTTSFGLYYFKYIFGDEGAYAVFAAILGVTQITALALFPLASARFSREHIHLAATASCVTGYLVFLVSGDSLIVVGLAGVLLFAGQGAIQLLLVMFIADSVEYGEWKLGRRNESVTFSLQPFIYKLGNAIASAVVGATVIWSGIDRAESAADVTDEGAALVRLAMLVVPALLILVSYLVIRWRYRLNATFYAQIVDDLRERTRHGTQAPHA</sequence>
<dbReference type="EMBL" id="CP019605">
    <property type="protein sequence ID" value="AQP44150.1"/>
    <property type="molecule type" value="Genomic_DNA"/>
</dbReference>
<dbReference type="CDD" id="cd17332">
    <property type="entry name" value="MFS_MelB_like"/>
    <property type="match status" value="1"/>
</dbReference>
<dbReference type="AlphaFoldDB" id="A0A1Q2CDJ7"/>
<evidence type="ECO:0000313" key="4">
    <source>
        <dbReference type="Proteomes" id="UP000188324"/>
    </source>
</evidence>
<organism evidence="3 4">
    <name type="scientific">Tessaracoccus flavus</name>
    <dbReference type="NCBI Taxonomy" id="1610493"/>
    <lineage>
        <taxon>Bacteria</taxon>
        <taxon>Bacillati</taxon>
        <taxon>Actinomycetota</taxon>
        <taxon>Actinomycetes</taxon>
        <taxon>Propionibacteriales</taxon>
        <taxon>Propionibacteriaceae</taxon>
        <taxon>Tessaracoccus</taxon>
    </lineage>
</organism>
<dbReference type="PANTHER" id="PTHR11328">
    <property type="entry name" value="MAJOR FACILITATOR SUPERFAMILY DOMAIN-CONTAINING PROTEIN"/>
    <property type="match status" value="1"/>
</dbReference>
<dbReference type="GO" id="GO:0008643">
    <property type="term" value="P:carbohydrate transport"/>
    <property type="evidence" value="ECO:0007669"/>
    <property type="project" value="InterPro"/>
</dbReference>
<dbReference type="Gene3D" id="1.20.1250.20">
    <property type="entry name" value="MFS general substrate transporter like domains"/>
    <property type="match status" value="1"/>
</dbReference>
<dbReference type="PANTHER" id="PTHR11328:SF36">
    <property type="entry name" value="MELIBIOSE PERMEASE"/>
    <property type="match status" value="1"/>
</dbReference>
<dbReference type="InterPro" id="IPR039672">
    <property type="entry name" value="MFS_2"/>
</dbReference>
<evidence type="ECO:0000256" key="2">
    <source>
        <dbReference type="ARBA" id="ARBA00022847"/>
    </source>
</evidence>
<evidence type="ECO:0000256" key="1">
    <source>
        <dbReference type="ARBA" id="ARBA00022448"/>
    </source>
</evidence>
<proteinExistence type="predicted"/>
<dbReference type="Pfam" id="PF13347">
    <property type="entry name" value="MFS_2"/>
    <property type="match status" value="1"/>
</dbReference>
<dbReference type="GO" id="GO:0006814">
    <property type="term" value="P:sodium ion transport"/>
    <property type="evidence" value="ECO:0007669"/>
    <property type="project" value="InterPro"/>
</dbReference>
<name>A0A1Q2CDJ7_9ACTN</name>
<dbReference type="InterPro" id="IPR036259">
    <property type="entry name" value="MFS_trans_sf"/>
</dbReference>
<dbReference type="KEGG" id="tfl:RPIT_04410"/>
<evidence type="ECO:0000313" key="3">
    <source>
        <dbReference type="EMBL" id="AQP44150.1"/>
    </source>
</evidence>
<accession>A0A1Q2CDJ7</accession>
<dbReference type="GO" id="GO:0005886">
    <property type="term" value="C:plasma membrane"/>
    <property type="evidence" value="ECO:0007669"/>
    <property type="project" value="TreeGrafter"/>
</dbReference>
<keyword evidence="3" id="KW-0762">Sugar transport</keyword>
<dbReference type="GO" id="GO:0015293">
    <property type="term" value="F:symporter activity"/>
    <property type="evidence" value="ECO:0007669"/>
    <property type="project" value="UniProtKB-KW"/>
</dbReference>
<protein>
    <submittedName>
        <fullName evidence="3">Sugar transporter</fullName>
    </submittedName>
</protein>
<dbReference type="RefSeq" id="WP_077341016.1">
    <property type="nucleotide sequence ID" value="NZ_CP019605.1"/>
</dbReference>
<dbReference type="NCBIfam" id="TIGR00792">
    <property type="entry name" value="gph"/>
    <property type="match status" value="1"/>
</dbReference>
<dbReference type="STRING" id="1610493.RPIT_04410"/>
<dbReference type="SUPFAM" id="SSF103473">
    <property type="entry name" value="MFS general substrate transporter"/>
    <property type="match status" value="1"/>
</dbReference>
<keyword evidence="4" id="KW-1185">Reference proteome</keyword>
<dbReference type="InterPro" id="IPR001927">
    <property type="entry name" value="Na/Gal_symport"/>
</dbReference>
<dbReference type="Proteomes" id="UP000188324">
    <property type="component" value="Chromosome"/>
</dbReference>
<keyword evidence="2" id="KW-0769">Symport</keyword>